<dbReference type="GO" id="GO:0003677">
    <property type="term" value="F:DNA binding"/>
    <property type="evidence" value="ECO:0007669"/>
    <property type="project" value="UniProtKB-KW"/>
</dbReference>
<evidence type="ECO:0000313" key="9">
    <source>
        <dbReference type="Proteomes" id="UP000257014"/>
    </source>
</evidence>
<evidence type="ECO:0000256" key="2">
    <source>
        <dbReference type="ARBA" id="ARBA00022448"/>
    </source>
</evidence>
<dbReference type="CDD" id="cd07377">
    <property type="entry name" value="WHTH_GntR"/>
    <property type="match status" value="1"/>
</dbReference>
<dbReference type="Pfam" id="PF00392">
    <property type="entry name" value="GntR"/>
    <property type="match status" value="1"/>
</dbReference>
<dbReference type="Gene3D" id="1.10.10.10">
    <property type="entry name" value="Winged helix-like DNA-binding domain superfamily/Winged helix DNA-binding domain"/>
    <property type="match status" value="1"/>
</dbReference>
<dbReference type="PANTHER" id="PTHR30061:SF50">
    <property type="entry name" value="MALTOSE_MALTODEXTRIN-BINDING PERIPLASMIC PROTEIN"/>
    <property type="match status" value="1"/>
</dbReference>
<dbReference type="Proteomes" id="UP000257014">
    <property type="component" value="Unassembled WGS sequence"/>
</dbReference>
<protein>
    <recommendedName>
        <fullName evidence="7">HTH gntR-type domain-containing protein</fullName>
    </recommendedName>
</protein>
<evidence type="ECO:0000259" key="7">
    <source>
        <dbReference type="PROSITE" id="PS50949"/>
    </source>
</evidence>
<proteinExistence type="inferred from homology"/>
<keyword evidence="6" id="KW-0804">Transcription</keyword>
<accession>A0A3E0K415</accession>
<dbReference type="PROSITE" id="PS50949">
    <property type="entry name" value="HTH_GNTR"/>
    <property type="match status" value="1"/>
</dbReference>
<dbReference type="Pfam" id="PF01547">
    <property type="entry name" value="SBP_bac_1"/>
    <property type="match status" value="1"/>
</dbReference>
<sequence>MKKSMFRKEYAAMSEKTNREEFQAKLEHMISTLRNQIMNEEIKVGEYLPSEQSLAHRFDLSKNSVRKGLETLVSEGLIVKKSRVGNLVVSNKPYDQVILRVGYYPSLLREAKFSEIVKQFEQGHPNIKVQTIPLPYTQYHRTVLDFFKNDMIDVVSVNYNDFCEFPNPGEIFEPVEQDENIYPFLQEPFRSPEEGKAFVRPFIFSPIVLCYNPKHFQDNRMPLPDSSWRWADALKAAKQLTEERAGERHFGVYFHPLSLNRWPIFLLQNHVYFKRDENGGVSFDGEKLTESVNIIRQLFIEQDILQTFLSDNDRDAEKLFVQEKVSMIVSSYFSLNEFIETDLRYDIAPLPYLSEPQTLLLIIGFAVNKHSRKFGAAKKFIDFLGSPAVQGYIWRNTLSIPAVKTEAEKSGDEAVYKPSRFHLFREIIPTYRLYSHLGVTYEELGEMNNELRLYLSGMLPEEFFVQRVRSILTRRMKSNKMRKGAN</sequence>
<name>A0A3E0K415_9BACI</name>
<evidence type="ECO:0000313" key="8">
    <source>
        <dbReference type="EMBL" id="REJ28373.1"/>
    </source>
</evidence>
<dbReference type="AlphaFoldDB" id="A0A3E0K415"/>
<gene>
    <name evidence="8" type="ORF">C6P37_09075</name>
</gene>
<comment type="caution">
    <text evidence="8">The sequence shown here is derived from an EMBL/GenBank/DDBJ whole genome shotgun (WGS) entry which is preliminary data.</text>
</comment>
<dbReference type="RefSeq" id="WP_276643643.1">
    <property type="nucleotide sequence ID" value="NZ_QEWE01000017.1"/>
</dbReference>
<dbReference type="GO" id="GO:0055052">
    <property type="term" value="C:ATP-binding cassette (ABC) transporter complex, substrate-binding subunit-containing"/>
    <property type="evidence" value="ECO:0007669"/>
    <property type="project" value="TreeGrafter"/>
</dbReference>
<dbReference type="GO" id="GO:1901982">
    <property type="term" value="F:maltose binding"/>
    <property type="evidence" value="ECO:0007669"/>
    <property type="project" value="TreeGrafter"/>
</dbReference>
<dbReference type="SMART" id="SM00345">
    <property type="entry name" value="HTH_GNTR"/>
    <property type="match status" value="1"/>
</dbReference>
<dbReference type="GO" id="GO:0042956">
    <property type="term" value="P:maltodextrin transmembrane transport"/>
    <property type="evidence" value="ECO:0007669"/>
    <property type="project" value="TreeGrafter"/>
</dbReference>
<feature type="domain" description="HTH gntR-type" evidence="7">
    <location>
        <begin position="23"/>
        <end position="91"/>
    </location>
</feature>
<evidence type="ECO:0000256" key="6">
    <source>
        <dbReference type="ARBA" id="ARBA00023163"/>
    </source>
</evidence>
<evidence type="ECO:0000256" key="3">
    <source>
        <dbReference type="ARBA" id="ARBA00022729"/>
    </source>
</evidence>
<evidence type="ECO:0000256" key="1">
    <source>
        <dbReference type="ARBA" id="ARBA00008520"/>
    </source>
</evidence>
<dbReference type="SUPFAM" id="SSF53850">
    <property type="entry name" value="Periplasmic binding protein-like II"/>
    <property type="match status" value="1"/>
</dbReference>
<dbReference type="InterPro" id="IPR036388">
    <property type="entry name" value="WH-like_DNA-bd_sf"/>
</dbReference>
<keyword evidence="5" id="KW-0238">DNA-binding</keyword>
<comment type="similarity">
    <text evidence="1">Belongs to the bacterial solute-binding protein 1 family.</text>
</comment>
<evidence type="ECO:0000256" key="5">
    <source>
        <dbReference type="ARBA" id="ARBA00023125"/>
    </source>
</evidence>
<dbReference type="InterPro" id="IPR006059">
    <property type="entry name" value="SBP"/>
</dbReference>
<dbReference type="PANTHER" id="PTHR30061">
    <property type="entry name" value="MALTOSE-BINDING PERIPLASMIC PROTEIN"/>
    <property type="match status" value="1"/>
</dbReference>
<keyword evidence="4" id="KW-0805">Transcription regulation</keyword>
<dbReference type="GO" id="GO:0015768">
    <property type="term" value="P:maltose transport"/>
    <property type="evidence" value="ECO:0007669"/>
    <property type="project" value="TreeGrafter"/>
</dbReference>
<reference evidence="8 9" key="1">
    <citation type="submission" date="2018-03" db="EMBL/GenBank/DDBJ databases">
        <authorList>
            <person name="Keele B.F."/>
        </authorList>
    </citation>
    <scope>NUCLEOTIDE SEQUENCE [LARGE SCALE GENOMIC DNA]</scope>
    <source>
        <strain evidence="8">ZCTH4_d</strain>
    </source>
</reference>
<dbReference type="Gene3D" id="3.40.190.10">
    <property type="entry name" value="Periplasmic binding protein-like II"/>
    <property type="match status" value="1"/>
</dbReference>
<dbReference type="InterPro" id="IPR000524">
    <property type="entry name" value="Tscrpt_reg_HTH_GntR"/>
</dbReference>
<dbReference type="PRINTS" id="PR00035">
    <property type="entry name" value="HTHGNTR"/>
</dbReference>
<dbReference type="InterPro" id="IPR036390">
    <property type="entry name" value="WH_DNA-bd_sf"/>
</dbReference>
<keyword evidence="2" id="KW-0813">Transport</keyword>
<dbReference type="GO" id="GO:0003700">
    <property type="term" value="F:DNA-binding transcription factor activity"/>
    <property type="evidence" value="ECO:0007669"/>
    <property type="project" value="InterPro"/>
</dbReference>
<dbReference type="EMBL" id="QEWE01000017">
    <property type="protein sequence ID" value="REJ28373.1"/>
    <property type="molecule type" value="Genomic_DNA"/>
</dbReference>
<evidence type="ECO:0000256" key="4">
    <source>
        <dbReference type="ARBA" id="ARBA00023015"/>
    </source>
</evidence>
<dbReference type="SUPFAM" id="SSF46785">
    <property type="entry name" value="Winged helix' DNA-binding domain"/>
    <property type="match status" value="1"/>
</dbReference>
<keyword evidence="3" id="KW-0732">Signal</keyword>
<organism evidence="8 9">
    <name type="scientific">Caldibacillus debilis</name>
    <dbReference type="NCBI Taxonomy" id="301148"/>
    <lineage>
        <taxon>Bacteria</taxon>
        <taxon>Bacillati</taxon>
        <taxon>Bacillota</taxon>
        <taxon>Bacilli</taxon>
        <taxon>Bacillales</taxon>
        <taxon>Bacillaceae</taxon>
        <taxon>Caldibacillus</taxon>
    </lineage>
</organism>